<reference evidence="1 2" key="1">
    <citation type="submission" date="2024-11" db="EMBL/GenBank/DDBJ databases">
        <title>Chromosome-level genome assembly of the freshwater bivalve Anodonta woodiana.</title>
        <authorList>
            <person name="Chen X."/>
        </authorList>
    </citation>
    <scope>NUCLEOTIDE SEQUENCE [LARGE SCALE GENOMIC DNA]</scope>
    <source>
        <strain evidence="1">MN2024</strain>
        <tissue evidence="1">Gills</tissue>
    </source>
</reference>
<organism evidence="1 2">
    <name type="scientific">Sinanodonta woodiana</name>
    <name type="common">Chinese pond mussel</name>
    <name type="synonym">Anodonta woodiana</name>
    <dbReference type="NCBI Taxonomy" id="1069815"/>
    <lineage>
        <taxon>Eukaryota</taxon>
        <taxon>Metazoa</taxon>
        <taxon>Spiralia</taxon>
        <taxon>Lophotrochozoa</taxon>
        <taxon>Mollusca</taxon>
        <taxon>Bivalvia</taxon>
        <taxon>Autobranchia</taxon>
        <taxon>Heteroconchia</taxon>
        <taxon>Palaeoheterodonta</taxon>
        <taxon>Unionida</taxon>
        <taxon>Unionoidea</taxon>
        <taxon>Unionidae</taxon>
        <taxon>Unioninae</taxon>
        <taxon>Sinanodonta</taxon>
    </lineage>
</organism>
<proteinExistence type="predicted"/>
<dbReference type="EMBL" id="JBJQND010000006">
    <property type="protein sequence ID" value="KAL3873934.1"/>
    <property type="molecule type" value="Genomic_DNA"/>
</dbReference>
<accession>A0ABD3WIY5</accession>
<comment type="caution">
    <text evidence="1">The sequence shown here is derived from an EMBL/GenBank/DDBJ whole genome shotgun (WGS) entry which is preliminary data.</text>
</comment>
<protein>
    <submittedName>
        <fullName evidence="1">Uncharacterized protein</fullName>
    </submittedName>
</protein>
<evidence type="ECO:0000313" key="2">
    <source>
        <dbReference type="Proteomes" id="UP001634394"/>
    </source>
</evidence>
<keyword evidence="2" id="KW-1185">Reference proteome</keyword>
<sequence length="177" mass="19835">MALKPTTAADAIFHQFLTLYHYPYPVSNHKQSIGLVGEKKCCRAGEGKYDFSKIVALKGGSGRDATKKGRPPGFTSGLPSKTTVTLLRLHYQMQYHTVVDDSTTERLLTSEEIYSSLLKGSDGLFMTDNTYQTCMLQDLDKDMLLIPEALCKSQSFILMDTLLKECVCWNQSFACKR</sequence>
<name>A0ABD3WIY5_SINWO</name>
<dbReference type="AlphaFoldDB" id="A0ABD3WIY5"/>
<gene>
    <name evidence="1" type="ORF">ACJMK2_037011</name>
</gene>
<dbReference type="Proteomes" id="UP001634394">
    <property type="component" value="Unassembled WGS sequence"/>
</dbReference>
<evidence type="ECO:0000313" key="1">
    <source>
        <dbReference type="EMBL" id="KAL3873934.1"/>
    </source>
</evidence>